<dbReference type="InterPro" id="IPR036278">
    <property type="entry name" value="Sialidase_sf"/>
</dbReference>
<comment type="caution">
    <text evidence="3">The sequence shown here is derived from an EMBL/GenBank/DDBJ whole genome shotgun (WGS) entry which is preliminary data.</text>
</comment>
<keyword evidence="2" id="KW-0472">Membrane</keyword>
<evidence type="ECO:0000256" key="2">
    <source>
        <dbReference type="SAM" id="Phobius"/>
    </source>
</evidence>
<evidence type="ECO:0000313" key="3">
    <source>
        <dbReference type="EMBL" id="MCI4658228.1"/>
    </source>
</evidence>
<keyword evidence="2" id="KW-0812">Transmembrane</keyword>
<protein>
    <submittedName>
        <fullName evidence="3">Uncharacterized protein</fullName>
    </submittedName>
</protein>
<dbReference type="AlphaFoldDB" id="A0AA41QX78"/>
<dbReference type="EMBL" id="JALGAR010000002">
    <property type="protein sequence ID" value="MCI4658228.1"/>
    <property type="molecule type" value="Genomic_DNA"/>
</dbReference>
<proteinExistence type="predicted"/>
<dbReference type="SUPFAM" id="SSF50939">
    <property type="entry name" value="Sialidases"/>
    <property type="match status" value="1"/>
</dbReference>
<feature type="transmembrane region" description="Helical" evidence="2">
    <location>
        <begin position="17"/>
        <end position="38"/>
    </location>
</feature>
<keyword evidence="2" id="KW-1133">Transmembrane helix</keyword>
<accession>A0AA41QX78</accession>
<reference evidence="3" key="1">
    <citation type="submission" date="2022-03" db="EMBL/GenBank/DDBJ databases">
        <title>Cryobacterium sp. nov. strain ZS14-85, isolated from Antarctic soil.</title>
        <authorList>
            <person name="Li J."/>
            <person name="Niu G."/>
        </authorList>
    </citation>
    <scope>NUCLEOTIDE SEQUENCE</scope>
    <source>
        <strain evidence="3">ZS14-85</strain>
    </source>
</reference>
<feature type="region of interest" description="Disordered" evidence="1">
    <location>
        <begin position="44"/>
        <end position="78"/>
    </location>
</feature>
<dbReference type="RefSeq" id="WP_243011986.1">
    <property type="nucleotide sequence ID" value="NZ_JALGAR010000002.1"/>
</dbReference>
<keyword evidence="4" id="KW-1185">Reference proteome</keyword>
<evidence type="ECO:0000256" key="1">
    <source>
        <dbReference type="SAM" id="MobiDB-lite"/>
    </source>
</evidence>
<evidence type="ECO:0000313" key="4">
    <source>
        <dbReference type="Proteomes" id="UP001165341"/>
    </source>
</evidence>
<organism evidence="3 4">
    <name type="scientific">Cryobacterium zhongshanensis</name>
    <dbReference type="NCBI Taxonomy" id="2928153"/>
    <lineage>
        <taxon>Bacteria</taxon>
        <taxon>Bacillati</taxon>
        <taxon>Actinomycetota</taxon>
        <taxon>Actinomycetes</taxon>
        <taxon>Micrococcales</taxon>
        <taxon>Microbacteriaceae</taxon>
        <taxon>Cryobacterium</taxon>
    </lineage>
</organism>
<sequence length="334" mass="33714">MARNIRHVPKDTSRRRVWVYVGVAAFILFDILLILWAINSTRASASGSAPRPIPTFRASPATPAAAPTTAAAPTATPTPTAGAASAGIVAVPATRILSAVNATTAWRATTGACPATDASPELTTDSSATWASTDATGPTKVTAVQSLSATSATTLTFIGLTTAGCTPNVVKTFVSGDNYKAYPEQAATSWYVNPVNRAVVHAPAGEHRAPCDAVVALAPRADSAAAVLCADGRLFTTTDAAVTWSAPATLPGAIALAPATTGYLVVSAGRPECAGAQLLTVTDALVPTVAGCYTTSTPATAMAGTVAVSEAAGTIWIWAGEQVVRSTDSGATFK</sequence>
<name>A0AA41QX78_9MICO</name>
<dbReference type="Proteomes" id="UP001165341">
    <property type="component" value="Unassembled WGS sequence"/>
</dbReference>
<feature type="compositionally biased region" description="Low complexity" evidence="1">
    <location>
        <begin position="58"/>
        <end position="78"/>
    </location>
</feature>
<gene>
    <name evidence="3" type="ORF">MQH31_10460</name>
</gene>